<feature type="region of interest" description="Disordered" evidence="1">
    <location>
        <begin position="65"/>
        <end position="88"/>
    </location>
</feature>
<protein>
    <submittedName>
        <fullName evidence="2">Uncharacterized protein</fullName>
    </submittedName>
</protein>
<feature type="compositionally biased region" description="Low complexity" evidence="1">
    <location>
        <begin position="70"/>
        <end position="88"/>
    </location>
</feature>
<sequence>MPLLIFAACSAIPSVYAQSEAPEPLEQKVQKLTEALARTQAQLEQSQQALAEMRRQLIELQHQMAQSKTDAVSESADPASSSSDAHDLSAAVEEIRERQAMDETQIATQEQVKVESASRYPVKITGLLLLNSFVNTGAVDMPATPTVAIPGSGSTGASIRQSILGLDARGPHLFGASSYADLRVDFNGSSSSTGPYTGYYNSNSAILRLRTAHAGLRWNHTEAYFSLDHPIFTPDTPTSLTAVAIPALAWSGNLWTWNPQVGINQDVEALHGRTIRLQAVLVDVGDAPLTTEQVGTTTSPPSSAEQSRWPGVETHIALLGDHASNDQPHNHFGIGGYFASHSSTLVNHGFDSWAATLDAGLLLPARLQFTGSFYRGLALGGLGGGAYKDFALKPNDDSTGYYFRPLDDVGGWAQLKEKLAERLELNAAFGIDDVFANELRRYNISGNTLYQNLDRTRTYTGNVIYSPSAYLLFSLEYRHFQSTLVTGSSSTSNIIGVGAGYKF</sequence>
<comment type="caution">
    <text evidence="2">The sequence shown here is derived from an EMBL/GenBank/DDBJ whole genome shotgun (WGS) entry which is preliminary data.</text>
</comment>
<dbReference type="EMBL" id="JBHSPH010000002">
    <property type="protein sequence ID" value="MFC5862361.1"/>
    <property type="molecule type" value="Genomic_DNA"/>
</dbReference>
<evidence type="ECO:0000313" key="3">
    <source>
        <dbReference type="Proteomes" id="UP001596091"/>
    </source>
</evidence>
<evidence type="ECO:0000256" key="1">
    <source>
        <dbReference type="SAM" id="MobiDB-lite"/>
    </source>
</evidence>
<gene>
    <name evidence="2" type="ORF">ACFPT7_08685</name>
</gene>
<proteinExistence type="predicted"/>
<organism evidence="2 3">
    <name type="scientific">Acidicapsa dinghuensis</name>
    <dbReference type="NCBI Taxonomy" id="2218256"/>
    <lineage>
        <taxon>Bacteria</taxon>
        <taxon>Pseudomonadati</taxon>
        <taxon>Acidobacteriota</taxon>
        <taxon>Terriglobia</taxon>
        <taxon>Terriglobales</taxon>
        <taxon>Acidobacteriaceae</taxon>
        <taxon>Acidicapsa</taxon>
    </lineage>
</organism>
<evidence type="ECO:0000313" key="2">
    <source>
        <dbReference type="EMBL" id="MFC5862361.1"/>
    </source>
</evidence>
<reference evidence="3" key="1">
    <citation type="journal article" date="2019" name="Int. J. Syst. Evol. Microbiol.">
        <title>The Global Catalogue of Microorganisms (GCM) 10K type strain sequencing project: providing services to taxonomists for standard genome sequencing and annotation.</title>
        <authorList>
            <consortium name="The Broad Institute Genomics Platform"/>
            <consortium name="The Broad Institute Genome Sequencing Center for Infectious Disease"/>
            <person name="Wu L."/>
            <person name="Ma J."/>
        </authorList>
    </citation>
    <scope>NUCLEOTIDE SEQUENCE [LARGE SCALE GENOMIC DNA]</scope>
    <source>
        <strain evidence="3">JCM 4087</strain>
    </source>
</reference>
<keyword evidence="3" id="KW-1185">Reference proteome</keyword>
<dbReference type="Proteomes" id="UP001596091">
    <property type="component" value="Unassembled WGS sequence"/>
</dbReference>
<name>A0ABW1EDG5_9BACT</name>
<dbReference type="RefSeq" id="WP_263335499.1">
    <property type="nucleotide sequence ID" value="NZ_JAGSYH010000003.1"/>
</dbReference>
<accession>A0ABW1EDG5</accession>